<feature type="non-terminal residue" evidence="1">
    <location>
        <position position="1"/>
    </location>
</feature>
<evidence type="ECO:0000313" key="1">
    <source>
        <dbReference type="EMBL" id="CAD1468999.1"/>
    </source>
</evidence>
<comment type="caution">
    <text evidence="1">The sequence shown here is derived from an EMBL/GenBank/DDBJ whole genome shotgun (WGS) entry which is preliminary data.</text>
</comment>
<dbReference type="OrthoDB" id="7598406at2759"/>
<dbReference type="Proteomes" id="UP000752696">
    <property type="component" value="Unassembled WGS sequence"/>
</dbReference>
<evidence type="ECO:0000313" key="2">
    <source>
        <dbReference type="Proteomes" id="UP000752696"/>
    </source>
</evidence>
<proteinExistence type="predicted"/>
<sequence>TKDKFLRTDVFGLFKEIFEKFGHMNNNVICNKSIIDHPFRLTGKHFPSHSLRNFIICSKNDVRRRSRYECENCDVGLYVVPCFKIYHTQFATSPAAARMPTCLIPPPSTFLILLALVINCLVPHKIEPTGAPESKL</sequence>
<dbReference type="EMBL" id="CAJDYZ010001619">
    <property type="protein sequence ID" value="CAD1468999.1"/>
    <property type="molecule type" value="Genomic_DNA"/>
</dbReference>
<feature type="non-terminal residue" evidence="1">
    <location>
        <position position="136"/>
    </location>
</feature>
<accession>A0A6V7GVK5</accession>
<dbReference type="AlphaFoldDB" id="A0A6V7GVK5"/>
<organism evidence="1 2">
    <name type="scientific">Heterotrigona itama</name>
    <dbReference type="NCBI Taxonomy" id="395501"/>
    <lineage>
        <taxon>Eukaryota</taxon>
        <taxon>Metazoa</taxon>
        <taxon>Ecdysozoa</taxon>
        <taxon>Arthropoda</taxon>
        <taxon>Hexapoda</taxon>
        <taxon>Insecta</taxon>
        <taxon>Pterygota</taxon>
        <taxon>Neoptera</taxon>
        <taxon>Endopterygota</taxon>
        <taxon>Hymenoptera</taxon>
        <taxon>Apocrita</taxon>
        <taxon>Aculeata</taxon>
        <taxon>Apoidea</taxon>
        <taxon>Anthophila</taxon>
        <taxon>Apidae</taxon>
        <taxon>Heterotrigona</taxon>
    </lineage>
</organism>
<name>A0A6V7GVK5_9HYME</name>
<protein>
    <submittedName>
        <fullName evidence="1">Uncharacterized protein</fullName>
    </submittedName>
</protein>
<keyword evidence="2" id="KW-1185">Reference proteome</keyword>
<reference evidence="1" key="1">
    <citation type="submission" date="2020-07" db="EMBL/GenBank/DDBJ databases">
        <authorList>
            <person name="Nazaruddin N."/>
        </authorList>
    </citation>
    <scope>NUCLEOTIDE SEQUENCE</scope>
</reference>
<gene>
    <name evidence="1" type="ORF">MHI_LOCUS90747</name>
</gene>